<dbReference type="PANTHER" id="PTHR33991">
    <property type="entry name" value="DNA REPAIR PROTEIN RECO"/>
    <property type="match status" value="1"/>
</dbReference>
<keyword evidence="4 7" id="KW-0233">DNA recombination</keyword>
<feature type="domain" description="DNA replication/recombination mediator RecO N-terminal" evidence="8">
    <location>
        <begin position="13"/>
        <end position="81"/>
    </location>
</feature>
<name>V9H903_9NEIS</name>
<dbReference type="AlphaFoldDB" id="V9H903"/>
<evidence type="ECO:0000256" key="1">
    <source>
        <dbReference type="ARBA" id="ARBA00007452"/>
    </source>
</evidence>
<keyword evidence="5 7" id="KW-0234">DNA repair</keyword>
<comment type="caution">
    <text evidence="9">The sequence shown here is derived from an EMBL/GenBank/DDBJ whole genome shotgun (WGS) entry which is preliminary data.</text>
</comment>
<dbReference type="InterPro" id="IPR042242">
    <property type="entry name" value="RecO_C"/>
</dbReference>
<evidence type="ECO:0000256" key="3">
    <source>
        <dbReference type="ARBA" id="ARBA00022763"/>
    </source>
</evidence>
<dbReference type="STRING" id="641147.HMPREF9021_00633"/>
<dbReference type="InterPro" id="IPR022572">
    <property type="entry name" value="DNA_rep/recomb_RecO_N"/>
</dbReference>
<dbReference type="InterPro" id="IPR037278">
    <property type="entry name" value="ARFGAP/RecO"/>
</dbReference>
<dbReference type="InterPro" id="IPR003717">
    <property type="entry name" value="RecO"/>
</dbReference>
<dbReference type="GO" id="GO:0006310">
    <property type="term" value="P:DNA recombination"/>
    <property type="evidence" value="ECO:0007669"/>
    <property type="project" value="UniProtKB-UniRule"/>
</dbReference>
<evidence type="ECO:0000313" key="10">
    <source>
        <dbReference type="Proteomes" id="UP000017813"/>
    </source>
</evidence>
<dbReference type="NCBIfam" id="TIGR00613">
    <property type="entry name" value="reco"/>
    <property type="match status" value="1"/>
</dbReference>
<dbReference type="PANTHER" id="PTHR33991:SF1">
    <property type="entry name" value="DNA REPAIR PROTEIN RECO"/>
    <property type="match status" value="1"/>
</dbReference>
<dbReference type="OrthoDB" id="9804792at2"/>
<dbReference type="HAMAP" id="MF_00201">
    <property type="entry name" value="RecO"/>
    <property type="match status" value="1"/>
</dbReference>
<dbReference type="Pfam" id="PF02565">
    <property type="entry name" value="RecO_C"/>
    <property type="match status" value="1"/>
</dbReference>
<evidence type="ECO:0000256" key="4">
    <source>
        <dbReference type="ARBA" id="ARBA00023172"/>
    </source>
</evidence>
<evidence type="ECO:0000256" key="2">
    <source>
        <dbReference type="ARBA" id="ARBA00021310"/>
    </source>
</evidence>
<dbReference type="RefSeq" id="WP_002641416.1">
    <property type="nucleotide sequence ID" value="NZ_CP019448.1"/>
</dbReference>
<evidence type="ECO:0000313" key="9">
    <source>
        <dbReference type="EMBL" id="EFG31365.1"/>
    </source>
</evidence>
<proteinExistence type="inferred from homology"/>
<protein>
    <recommendedName>
        <fullName evidence="2 7">DNA repair protein RecO</fullName>
    </recommendedName>
    <alternativeName>
        <fullName evidence="6 7">Recombination protein O</fullName>
    </alternativeName>
</protein>
<comment type="function">
    <text evidence="7">Involved in DNA repair and RecF pathway recombination.</text>
</comment>
<dbReference type="EMBL" id="ADCY02000011">
    <property type="protein sequence ID" value="EFG31365.1"/>
    <property type="molecule type" value="Genomic_DNA"/>
</dbReference>
<dbReference type="GO" id="GO:0043590">
    <property type="term" value="C:bacterial nucleoid"/>
    <property type="evidence" value="ECO:0007669"/>
    <property type="project" value="TreeGrafter"/>
</dbReference>
<comment type="similarity">
    <text evidence="1 7">Belongs to the RecO family.</text>
</comment>
<dbReference type="SUPFAM" id="SSF57863">
    <property type="entry name" value="ArfGap/RecO-like zinc finger"/>
    <property type="match status" value="1"/>
</dbReference>
<evidence type="ECO:0000256" key="5">
    <source>
        <dbReference type="ARBA" id="ARBA00023204"/>
    </source>
</evidence>
<dbReference type="GO" id="GO:0006302">
    <property type="term" value="P:double-strand break repair"/>
    <property type="evidence" value="ECO:0007669"/>
    <property type="project" value="TreeGrafter"/>
</dbReference>
<evidence type="ECO:0000256" key="7">
    <source>
        <dbReference type="HAMAP-Rule" id="MF_00201"/>
    </source>
</evidence>
<keyword evidence="3 7" id="KW-0227">DNA damage</keyword>
<dbReference type="Proteomes" id="UP000017813">
    <property type="component" value="Unassembled WGS sequence"/>
</dbReference>
<gene>
    <name evidence="7" type="primary">recO</name>
    <name evidence="9" type="ORF">HMPREF9021_00633</name>
</gene>
<dbReference type="KEGG" id="smur:BWP33_10125"/>
<dbReference type="eggNOG" id="COG1381">
    <property type="taxonomic scope" value="Bacteria"/>
</dbReference>
<dbReference type="InterPro" id="IPR012340">
    <property type="entry name" value="NA-bd_OB-fold"/>
</dbReference>
<organism evidence="9 10">
    <name type="scientific">Simonsiella muelleri ATCC 29453</name>
    <dbReference type="NCBI Taxonomy" id="641147"/>
    <lineage>
        <taxon>Bacteria</taxon>
        <taxon>Pseudomonadati</taxon>
        <taxon>Pseudomonadota</taxon>
        <taxon>Betaproteobacteria</taxon>
        <taxon>Neisseriales</taxon>
        <taxon>Neisseriaceae</taxon>
        <taxon>Simonsiella</taxon>
    </lineage>
</organism>
<keyword evidence="10" id="KW-1185">Reference proteome</keyword>
<dbReference type="Pfam" id="PF11967">
    <property type="entry name" value="RecO_N"/>
    <property type="match status" value="1"/>
</dbReference>
<reference evidence="9 10" key="1">
    <citation type="submission" date="2010-03" db="EMBL/GenBank/DDBJ databases">
        <authorList>
            <consortium name="The Broad Institute Genome Sequencing Platform"/>
            <person name="Ward D."/>
            <person name="Earl A."/>
            <person name="Feldgarden M."/>
            <person name="Gevers D."/>
            <person name="Young S."/>
            <person name="Zeng Q."/>
            <person name="Koehrsen M."/>
            <person name="Alvarado L."/>
            <person name="Berlin A.M."/>
            <person name="Borenstein D."/>
            <person name="Chapman S.B."/>
            <person name="Chen Z."/>
            <person name="Engels R."/>
            <person name="Freedman E."/>
            <person name="Gellesch M."/>
            <person name="Goldberg J."/>
            <person name="Griggs A."/>
            <person name="Gujja S."/>
            <person name="Heilman E.R."/>
            <person name="Heiman D.I."/>
            <person name="Hepburn T.A."/>
            <person name="Howarth C."/>
            <person name="Jen D."/>
            <person name="Larson L."/>
            <person name="Mehta T."/>
            <person name="Park D."/>
            <person name="Pearson M."/>
            <person name="Richards J."/>
            <person name="Roberts A."/>
            <person name="Saif S."/>
            <person name="Shea T.D."/>
            <person name="Shenoy N."/>
            <person name="Sisk P."/>
            <person name="Stolte C."/>
            <person name="Sykes S.N."/>
            <person name="Walk T."/>
            <person name="White J."/>
            <person name="Yandava C."/>
            <person name="Izard J."/>
            <person name="Baranova O.V."/>
            <person name="Blanton J.M."/>
            <person name="Tanner A.C."/>
            <person name="Dewhirst F."/>
            <person name="Haas B."/>
            <person name="Nusbaum C."/>
            <person name="Birren B."/>
        </authorList>
    </citation>
    <scope>NUCLEOTIDE SEQUENCE [LARGE SCALE GENOMIC DNA]</scope>
    <source>
        <strain evidence="9 10">ATCC 29453</strain>
    </source>
</reference>
<dbReference type="SUPFAM" id="SSF50249">
    <property type="entry name" value="Nucleic acid-binding proteins"/>
    <property type="match status" value="1"/>
</dbReference>
<accession>V9H903</accession>
<dbReference type="Gene3D" id="2.40.50.140">
    <property type="entry name" value="Nucleic acid-binding proteins"/>
    <property type="match status" value="1"/>
</dbReference>
<reference evidence="9 10" key="2">
    <citation type="submission" date="2011-10" db="EMBL/GenBank/DDBJ databases">
        <title>The Genome Sequence of Simonsiella muelleri ATCC 29453.</title>
        <authorList>
            <consortium name="The Broad Institute Genome Sequencing Platform"/>
            <consortium name="The Broad Institute Genome Sequencing Center for Infectious Disease"/>
            <person name="Earl A."/>
            <person name="Ward D."/>
            <person name="Feldgarden M."/>
            <person name="Gevers D."/>
            <person name="Izard J."/>
            <person name="Baranova O.V."/>
            <person name="Blanton J.M."/>
            <person name="Tanner A.C."/>
            <person name="Dewhirst F."/>
            <person name="Young S.K."/>
            <person name="Zeng Q."/>
            <person name="Gargeya S."/>
            <person name="Fitzgerald M."/>
            <person name="Haas B."/>
            <person name="Abouelleil A."/>
            <person name="Alvarado L."/>
            <person name="Arachchi H.M."/>
            <person name="Berlin A."/>
            <person name="Brown A."/>
            <person name="Chapman S.B."/>
            <person name="Chen Z."/>
            <person name="Dunbar C."/>
            <person name="Freedman E."/>
            <person name="Gearin G."/>
            <person name="Goldberg J."/>
            <person name="Griggs A."/>
            <person name="Gujja S."/>
            <person name="Heiman D."/>
            <person name="Howarth C."/>
            <person name="Larson L."/>
            <person name="Lui A."/>
            <person name="MacDonald P.J.P."/>
            <person name="Montmayeur A."/>
            <person name="Murphy C."/>
            <person name="Neiman D."/>
            <person name="Pearson M."/>
            <person name="Priest M."/>
            <person name="Roberts A."/>
            <person name="Saif S."/>
            <person name="Shea T."/>
            <person name="Shenoy N."/>
            <person name="Sisk P."/>
            <person name="Stolte C."/>
            <person name="Sykes S."/>
            <person name="Wortman J."/>
            <person name="Nusbaum C."/>
            <person name="Birren B."/>
        </authorList>
    </citation>
    <scope>NUCLEOTIDE SEQUENCE [LARGE SCALE GENOMIC DNA]</scope>
    <source>
        <strain evidence="9 10">ATCC 29453</strain>
    </source>
</reference>
<dbReference type="Gene3D" id="1.20.1440.120">
    <property type="entry name" value="Recombination protein O, C-terminal domain"/>
    <property type="match status" value="1"/>
</dbReference>
<dbReference type="HOGENOM" id="CLU_066645_0_1_4"/>
<sequence>MSQSNRINHQPIFLLSTKPWRENSLWVEAFSRDYGRVALLARSARTRGSELRGVLIPFVPLSASWYGKEELKTLHRAEWLGGWAQPHSRALFSAMYVNELLMKLTAREDPHDDIYAALYRVMQSICTQENHVAALRQFEYALLNTLGVAPDFSLDSNNQLIESEKYYWIRAEEAVCHVGESFRQPETGTVAQGVVLQQIQQGQFSQPKYAQTAAKVMRELIDFRLPEMHTRLILQQLNQLKSRAETFTKPS</sequence>
<evidence type="ECO:0000259" key="8">
    <source>
        <dbReference type="Pfam" id="PF11967"/>
    </source>
</evidence>
<evidence type="ECO:0000256" key="6">
    <source>
        <dbReference type="ARBA" id="ARBA00033409"/>
    </source>
</evidence>